<dbReference type="EMBL" id="MEUF01000006">
    <property type="protein sequence ID" value="OGC36758.1"/>
    <property type="molecule type" value="Genomic_DNA"/>
</dbReference>
<reference evidence="1 2" key="1">
    <citation type="journal article" date="2016" name="Nat. Commun.">
        <title>Thousands of microbial genomes shed light on interconnected biogeochemical processes in an aquifer system.</title>
        <authorList>
            <person name="Anantharaman K."/>
            <person name="Brown C.T."/>
            <person name="Hug L.A."/>
            <person name="Sharon I."/>
            <person name="Castelle C.J."/>
            <person name="Probst A.J."/>
            <person name="Thomas B.C."/>
            <person name="Singh A."/>
            <person name="Wilkins M.J."/>
            <person name="Karaoz U."/>
            <person name="Brodie E.L."/>
            <person name="Williams K.H."/>
            <person name="Hubbard S.S."/>
            <person name="Banfield J.F."/>
        </authorList>
    </citation>
    <scope>NUCLEOTIDE SEQUENCE [LARGE SCALE GENOMIC DNA]</scope>
</reference>
<dbReference type="STRING" id="1802583.A2311_06795"/>
<accession>A0A1F4TVL8</accession>
<proteinExistence type="predicted"/>
<sequence>MIPMINKSLVAILLLLVLALQASGLNFAVKELYSSPSANSNLIYKIPIEVKLIDISDDGNWYKVKLSYAIGPFTYTYIGWAEIPVGETLFAKQGGTKADDQIEATD</sequence>
<evidence type="ECO:0000313" key="1">
    <source>
        <dbReference type="EMBL" id="OGC36758.1"/>
    </source>
</evidence>
<evidence type="ECO:0008006" key="3">
    <source>
        <dbReference type="Google" id="ProtNLM"/>
    </source>
</evidence>
<dbReference type="Proteomes" id="UP000178951">
    <property type="component" value="Unassembled WGS sequence"/>
</dbReference>
<evidence type="ECO:0000313" key="2">
    <source>
        <dbReference type="Proteomes" id="UP000178951"/>
    </source>
</evidence>
<organism evidence="1 2">
    <name type="scientific">candidate division WOR-1 bacterium RIFOXYB2_FULL_48_7</name>
    <dbReference type="NCBI Taxonomy" id="1802583"/>
    <lineage>
        <taxon>Bacteria</taxon>
        <taxon>Bacillati</taxon>
        <taxon>Saganbacteria</taxon>
    </lineage>
</organism>
<name>A0A1F4TVL8_UNCSA</name>
<comment type="caution">
    <text evidence="1">The sequence shown here is derived from an EMBL/GenBank/DDBJ whole genome shotgun (WGS) entry which is preliminary data.</text>
</comment>
<protein>
    <recommendedName>
        <fullName evidence="3">SH3b domain-containing protein</fullName>
    </recommendedName>
</protein>
<gene>
    <name evidence="1" type="ORF">A2311_06795</name>
</gene>
<dbReference type="AlphaFoldDB" id="A0A1F4TVL8"/>